<reference evidence="1 2" key="1">
    <citation type="submission" date="2021-06" db="EMBL/GenBank/DDBJ databases">
        <title>Caerostris extrusa draft genome.</title>
        <authorList>
            <person name="Kono N."/>
            <person name="Arakawa K."/>
        </authorList>
    </citation>
    <scope>NUCLEOTIDE SEQUENCE [LARGE SCALE GENOMIC DNA]</scope>
</reference>
<evidence type="ECO:0000313" key="2">
    <source>
        <dbReference type="Proteomes" id="UP001054945"/>
    </source>
</evidence>
<protein>
    <submittedName>
        <fullName evidence="1">Uncharacterized protein</fullName>
    </submittedName>
</protein>
<dbReference type="EMBL" id="BPLR01021337">
    <property type="protein sequence ID" value="GIX88583.1"/>
    <property type="molecule type" value="Genomic_DNA"/>
</dbReference>
<gene>
    <name evidence="1" type="ORF">CEXT_210111</name>
</gene>
<accession>A0AAV4NW78</accession>
<evidence type="ECO:0000313" key="1">
    <source>
        <dbReference type="EMBL" id="GIX88583.1"/>
    </source>
</evidence>
<sequence length="115" mass="13151">MCELQLKEFCLKGNTAARVNITKRNDSEDEGLNGVKNKRGSQMTSLLRWKHKQKEDTNGIETDRLLEPRKHKKNAVKRIDGYPLNQGVREAECFVNEVSRSVLADTTCSIYFHGL</sequence>
<proteinExistence type="predicted"/>
<keyword evidence="2" id="KW-1185">Reference proteome</keyword>
<name>A0AAV4NW78_CAEEX</name>
<comment type="caution">
    <text evidence="1">The sequence shown here is derived from an EMBL/GenBank/DDBJ whole genome shotgun (WGS) entry which is preliminary data.</text>
</comment>
<dbReference type="Proteomes" id="UP001054945">
    <property type="component" value="Unassembled WGS sequence"/>
</dbReference>
<dbReference type="AlphaFoldDB" id="A0AAV4NW78"/>
<organism evidence="1 2">
    <name type="scientific">Caerostris extrusa</name>
    <name type="common">Bark spider</name>
    <name type="synonym">Caerostris bankana</name>
    <dbReference type="NCBI Taxonomy" id="172846"/>
    <lineage>
        <taxon>Eukaryota</taxon>
        <taxon>Metazoa</taxon>
        <taxon>Ecdysozoa</taxon>
        <taxon>Arthropoda</taxon>
        <taxon>Chelicerata</taxon>
        <taxon>Arachnida</taxon>
        <taxon>Araneae</taxon>
        <taxon>Araneomorphae</taxon>
        <taxon>Entelegynae</taxon>
        <taxon>Araneoidea</taxon>
        <taxon>Araneidae</taxon>
        <taxon>Caerostris</taxon>
    </lineage>
</organism>